<comment type="similarity">
    <text evidence="2">Belongs to the cytochrome P450 family.</text>
</comment>
<feature type="compositionally biased region" description="Basic residues" evidence="9">
    <location>
        <begin position="27"/>
        <end position="38"/>
    </location>
</feature>
<dbReference type="GO" id="GO:0016705">
    <property type="term" value="F:oxidoreductase activity, acting on paired donors, with incorporation or reduction of molecular oxygen"/>
    <property type="evidence" value="ECO:0007669"/>
    <property type="project" value="InterPro"/>
</dbReference>
<keyword evidence="7" id="KW-0503">Monooxygenase</keyword>
<reference evidence="10 11" key="1">
    <citation type="submission" date="2019-11" db="EMBL/GenBank/DDBJ databases">
        <authorList>
            <person name="Li J."/>
        </authorList>
    </citation>
    <scope>NUCLEOTIDE SEQUENCE [LARGE SCALE GENOMIC DNA]</scope>
    <source>
        <strain evidence="10 11">MF47</strain>
    </source>
</reference>
<dbReference type="Pfam" id="PF00067">
    <property type="entry name" value="p450"/>
    <property type="match status" value="1"/>
</dbReference>
<keyword evidence="4 8" id="KW-0479">Metal-binding</keyword>
<evidence type="ECO:0000256" key="9">
    <source>
        <dbReference type="SAM" id="MobiDB-lite"/>
    </source>
</evidence>
<dbReference type="GO" id="GO:0020037">
    <property type="term" value="F:heme binding"/>
    <property type="evidence" value="ECO:0007669"/>
    <property type="project" value="InterPro"/>
</dbReference>
<keyword evidence="6 8" id="KW-0408">Iron</keyword>
<gene>
    <name evidence="10" type="ORF">GEV26_02175</name>
</gene>
<evidence type="ECO:0000256" key="6">
    <source>
        <dbReference type="ARBA" id="ARBA00023004"/>
    </source>
</evidence>
<evidence type="ECO:0000313" key="11">
    <source>
        <dbReference type="Proteomes" id="UP000392064"/>
    </source>
</evidence>
<name>A0A5Q2MES0_9ACTN</name>
<feature type="region of interest" description="Disordered" evidence="9">
    <location>
        <begin position="1"/>
        <end position="76"/>
    </location>
</feature>
<dbReference type="GO" id="GO:0004497">
    <property type="term" value="F:monooxygenase activity"/>
    <property type="evidence" value="ECO:0007669"/>
    <property type="project" value="UniProtKB-KW"/>
</dbReference>
<dbReference type="GO" id="GO:0016125">
    <property type="term" value="P:sterol metabolic process"/>
    <property type="evidence" value="ECO:0007669"/>
    <property type="project" value="TreeGrafter"/>
</dbReference>
<evidence type="ECO:0000256" key="1">
    <source>
        <dbReference type="ARBA" id="ARBA00001971"/>
    </source>
</evidence>
<evidence type="ECO:0000256" key="7">
    <source>
        <dbReference type="ARBA" id="ARBA00023033"/>
    </source>
</evidence>
<dbReference type="CDD" id="cd11067">
    <property type="entry name" value="CYP152"/>
    <property type="match status" value="1"/>
</dbReference>
<evidence type="ECO:0000313" key="10">
    <source>
        <dbReference type="EMBL" id="QGG40273.1"/>
    </source>
</evidence>
<dbReference type="Gene3D" id="1.10.630.10">
    <property type="entry name" value="Cytochrome P450"/>
    <property type="match status" value="1"/>
</dbReference>
<dbReference type="KEGG" id="aef:GEV26_02175"/>
<organism evidence="10 11">
    <name type="scientific">Aeromicrobium yanjiei</name>
    <dbReference type="NCBI Taxonomy" id="2662028"/>
    <lineage>
        <taxon>Bacteria</taxon>
        <taxon>Bacillati</taxon>
        <taxon>Actinomycetota</taxon>
        <taxon>Actinomycetes</taxon>
        <taxon>Propionibacteriales</taxon>
        <taxon>Nocardioidaceae</taxon>
        <taxon>Aeromicrobium</taxon>
    </lineage>
</organism>
<evidence type="ECO:0000256" key="8">
    <source>
        <dbReference type="PIRSR" id="PIRSR602401-1"/>
    </source>
</evidence>
<proteinExistence type="inferred from homology"/>
<dbReference type="SUPFAM" id="SSF48264">
    <property type="entry name" value="Cytochrome P450"/>
    <property type="match status" value="1"/>
</dbReference>
<evidence type="ECO:0000256" key="2">
    <source>
        <dbReference type="ARBA" id="ARBA00010617"/>
    </source>
</evidence>
<dbReference type="InterPro" id="IPR036396">
    <property type="entry name" value="Cyt_P450_sf"/>
</dbReference>
<comment type="cofactor">
    <cofactor evidence="1 8">
        <name>heme</name>
        <dbReference type="ChEBI" id="CHEBI:30413"/>
    </cofactor>
</comment>
<dbReference type="InterPro" id="IPR001128">
    <property type="entry name" value="Cyt_P450"/>
</dbReference>
<dbReference type="GO" id="GO:0005506">
    <property type="term" value="F:iron ion binding"/>
    <property type="evidence" value="ECO:0007669"/>
    <property type="project" value="InterPro"/>
</dbReference>
<dbReference type="EMBL" id="CP045737">
    <property type="protein sequence ID" value="QGG40273.1"/>
    <property type="molecule type" value="Genomic_DNA"/>
</dbReference>
<dbReference type="PANTHER" id="PTHR24286:SF24">
    <property type="entry name" value="LANOSTEROL 14-ALPHA DEMETHYLASE"/>
    <property type="match status" value="1"/>
</dbReference>
<dbReference type="InterPro" id="IPR002401">
    <property type="entry name" value="Cyt_P450_E_grp-I"/>
</dbReference>
<evidence type="ECO:0000256" key="3">
    <source>
        <dbReference type="ARBA" id="ARBA00022617"/>
    </source>
</evidence>
<feature type="binding site" description="axial binding residue" evidence="8">
    <location>
        <position position="424"/>
    </location>
    <ligand>
        <name>heme</name>
        <dbReference type="ChEBI" id="CHEBI:30413"/>
    </ligand>
    <ligandPart>
        <name>Fe</name>
        <dbReference type="ChEBI" id="CHEBI:18248"/>
    </ligandPart>
</feature>
<keyword evidence="5" id="KW-0560">Oxidoreductase</keyword>
<dbReference type="Proteomes" id="UP000392064">
    <property type="component" value="Chromosome"/>
</dbReference>
<dbReference type="PRINTS" id="PR00463">
    <property type="entry name" value="EP450I"/>
</dbReference>
<protein>
    <submittedName>
        <fullName evidence="10">Cytochrome P450</fullName>
    </submittedName>
</protein>
<sequence>MAPVFGSGKSGDIWLMGPPGRTPGGRRPLRTSRTRHRSGSSGPGPIRAPAHERTGKGHRTTMSADRHPRPAPVSYGRDHSLMLLRNGYRFWDTMRRQTGSETVQTRLLHERVTAIRGASAAQFFYENPDTERSSALPVPLVGPLFGKGAVHLLDGSAHLHRKATFNEVIGPVAVRDVADGVARRWDERAPAWPRHIDVFDEVGSILFESVCEWVGIAPEPEETADRTHDMLAMVDGFGGPNVRQLKARRARRRTETWLQGLVEESRGSGAPAVSPLDVWARHRDESGELLPVHTAAVEVINLIRPLVAVSWLVAGIFEVFDVFPEQREAVLSRSASTMNVAQEVRRTYPFVPFLATRATRDLEWEGATIAQGTLIVLDVWGTNHDPRIWRDPESFDPERFERRPVTPYNLVPQGGGSAVTGHRCPGEDLTLAVLVTLVRRVAELHATVQGPRATLRRMPPKPTLSVRVRH</sequence>
<keyword evidence="11" id="KW-1185">Reference proteome</keyword>
<evidence type="ECO:0000256" key="4">
    <source>
        <dbReference type="ARBA" id="ARBA00022723"/>
    </source>
</evidence>
<evidence type="ECO:0000256" key="5">
    <source>
        <dbReference type="ARBA" id="ARBA00023002"/>
    </source>
</evidence>
<keyword evidence="3 8" id="KW-0349">Heme</keyword>
<accession>A0A5Q2MES0</accession>
<dbReference type="PANTHER" id="PTHR24286">
    <property type="entry name" value="CYTOCHROME P450 26"/>
    <property type="match status" value="1"/>
</dbReference>
<dbReference type="AlphaFoldDB" id="A0A5Q2MES0"/>